<dbReference type="SUPFAM" id="SSF46785">
    <property type="entry name" value="Winged helix' DNA-binding domain"/>
    <property type="match status" value="1"/>
</dbReference>
<dbReference type="PROSITE" id="PS50931">
    <property type="entry name" value="HTH_LYSR"/>
    <property type="match status" value="1"/>
</dbReference>
<reference evidence="7" key="1">
    <citation type="journal article" date="2020" name="MBio">
        <title>Horizontal gene transfer to a defensive symbiont with a reduced genome amongst a multipartite beetle microbiome.</title>
        <authorList>
            <person name="Waterworth S.C."/>
            <person name="Florez L.V."/>
            <person name="Rees E.R."/>
            <person name="Hertweck C."/>
            <person name="Kaltenpoth M."/>
            <person name="Kwan J.C."/>
        </authorList>
    </citation>
    <scope>NUCLEOTIDE SEQUENCE [LARGE SCALE GENOMIC DNA]</scope>
</reference>
<organism evidence="6 7">
    <name type="scientific">Stenotrophomonas maltophilia</name>
    <name type="common">Pseudomonas maltophilia</name>
    <name type="synonym">Xanthomonas maltophilia</name>
    <dbReference type="NCBI Taxonomy" id="40324"/>
    <lineage>
        <taxon>Bacteria</taxon>
        <taxon>Pseudomonadati</taxon>
        <taxon>Pseudomonadota</taxon>
        <taxon>Gammaproteobacteria</taxon>
        <taxon>Lysobacterales</taxon>
        <taxon>Lysobacteraceae</taxon>
        <taxon>Stenotrophomonas</taxon>
        <taxon>Stenotrophomonas maltophilia group</taxon>
    </lineage>
</organism>
<gene>
    <name evidence="6" type="primary">gltR</name>
    <name evidence="6" type="ORF">GAK31_01735</name>
</gene>
<dbReference type="Gene3D" id="3.40.190.290">
    <property type="match status" value="1"/>
</dbReference>
<evidence type="ECO:0000256" key="1">
    <source>
        <dbReference type="ARBA" id="ARBA00009437"/>
    </source>
</evidence>
<dbReference type="Gene3D" id="1.10.10.10">
    <property type="entry name" value="Winged helix-like DNA-binding domain superfamily/Winged helix DNA-binding domain"/>
    <property type="match status" value="1"/>
</dbReference>
<dbReference type="InterPro" id="IPR036390">
    <property type="entry name" value="WH_DNA-bd_sf"/>
</dbReference>
<dbReference type="AlphaFoldDB" id="A0A7V8FIB1"/>
<keyword evidence="4" id="KW-0804">Transcription</keyword>
<dbReference type="InterPro" id="IPR036388">
    <property type="entry name" value="WH-like_DNA-bd_sf"/>
</dbReference>
<dbReference type="SUPFAM" id="SSF53850">
    <property type="entry name" value="Periplasmic binding protein-like II"/>
    <property type="match status" value="1"/>
</dbReference>
<accession>A0A7V8FIB1</accession>
<comment type="caution">
    <text evidence="6">The sequence shown here is derived from an EMBL/GenBank/DDBJ whole genome shotgun (WGS) entry which is preliminary data.</text>
</comment>
<dbReference type="PANTHER" id="PTHR30126:SF40">
    <property type="entry name" value="HTH-TYPE TRANSCRIPTIONAL REGULATOR GLTR"/>
    <property type="match status" value="1"/>
</dbReference>
<comment type="similarity">
    <text evidence="1">Belongs to the LysR transcriptional regulatory family.</text>
</comment>
<dbReference type="GO" id="GO:0000976">
    <property type="term" value="F:transcription cis-regulatory region binding"/>
    <property type="evidence" value="ECO:0007669"/>
    <property type="project" value="TreeGrafter"/>
</dbReference>
<evidence type="ECO:0000313" key="6">
    <source>
        <dbReference type="EMBL" id="KAF1016246.1"/>
    </source>
</evidence>
<dbReference type="Pfam" id="PF03466">
    <property type="entry name" value="LysR_substrate"/>
    <property type="match status" value="1"/>
</dbReference>
<dbReference type="PANTHER" id="PTHR30126">
    <property type="entry name" value="HTH-TYPE TRANSCRIPTIONAL REGULATOR"/>
    <property type="match status" value="1"/>
</dbReference>
<evidence type="ECO:0000313" key="7">
    <source>
        <dbReference type="Proteomes" id="UP000487117"/>
    </source>
</evidence>
<dbReference type="FunFam" id="1.10.10.10:FF:000001">
    <property type="entry name" value="LysR family transcriptional regulator"/>
    <property type="match status" value="1"/>
</dbReference>
<protein>
    <submittedName>
        <fullName evidence="6">HTH-type transcriptional regulator GltR</fullName>
    </submittedName>
</protein>
<evidence type="ECO:0000259" key="5">
    <source>
        <dbReference type="PROSITE" id="PS50931"/>
    </source>
</evidence>
<dbReference type="Proteomes" id="UP000487117">
    <property type="component" value="Unassembled WGS sequence"/>
</dbReference>
<keyword evidence="2" id="KW-0805">Transcription regulation</keyword>
<evidence type="ECO:0000256" key="4">
    <source>
        <dbReference type="ARBA" id="ARBA00023163"/>
    </source>
</evidence>
<dbReference type="GO" id="GO:0003700">
    <property type="term" value="F:DNA-binding transcription factor activity"/>
    <property type="evidence" value="ECO:0007669"/>
    <property type="project" value="InterPro"/>
</dbReference>
<sequence>MDDTSLDVFRTVAEELSITRAAQRLGRAPSNVTTRVQQLEAELGAELFVRSGKRLSLSPQGERFLGYAQRLLALTEEARQSLQPDALSGLLRIGSMESTAASRLPQPLARLHARWPQVRLEVSTGPSAQLLERLRTQAIDCALLALPPSQEAADLAPSGIELQPVFNEQLELLLPAGHPPVSGPADLQVTTLAAFAAGCSYRAVAEHWLAAAGHRLDVQVVGSYHAMLACVAAGHSACLMPLSVRALSPALDLRSVPLFDLPTQLAWRSGYLTPALDALRSSLLQP</sequence>
<dbReference type="InterPro" id="IPR000847">
    <property type="entry name" value="LysR_HTH_N"/>
</dbReference>
<dbReference type="Pfam" id="PF00126">
    <property type="entry name" value="HTH_1"/>
    <property type="match status" value="1"/>
</dbReference>
<dbReference type="InterPro" id="IPR005119">
    <property type="entry name" value="LysR_subst-bd"/>
</dbReference>
<keyword evidence="3" id="KW-0238">DNA-binding</keyword>
<feature type="domain" description="HTH lysR-type" evidence="5">
    <location>
        <begin position="1"/>
        <end position="58"/>
    </location>
</feature>
<proteinExistence type="inferred from homology"/>
<evidence type="ECO:0000256" key="3">
    <source>
        <dbReference type="ARBA" id="ARBA00023125"/>
    </source>
</evidence>
<evidence type="ECO:0000256" key="2">
    <source>
        <dbReference type="ARBA" id="ARBA00023015"/>
    </source>
</evidence>
<dbReference type="EMBL" id="WNDS01000002">
    <property type="protein sequence ID" value="KAF1016246.1"/>
    <property type="molecule type" value="Genomic_DNA"/>
</dbReference>
<name>A0A7V8FIB1_STEMA</name>